<evidence type="ECO:0000256" key="1">
    <source>
        <dbReference type="SAM" id="MobiDB-lite"/>
    </source>
</evidence>
<evidence type="ECO:0000313" key="3">
    <source>
        <dbReference type="Proteomes" id="UP001165121"/>
    </source>
</evidence>
<name>A0A9W6XP91_9STRA</name>
<dbReference type="Proteomes" id="UP001165121">
    <property type="component" value="Unassembled WGS sequence"/>
</dbReference>
<reference evidence="2" key="1">
    <citation type="submission" date="2023-04" db="EMBL/GenBank/DDBJ databases">
        <title>Phytophthora fragariaefolia NBRC 109709.</title>
        <authorList>
            <person name="Ichikawa N."/>
            <person name="Sato H."/>
            <person name="Tonouchi N."/>
        </authorList>
    </citation>
    <scope>NUCLEOTIDE SEQUENCE</scope>
    <source>
        <strain evidence="2">NBRC 109709</strain>
    </source>
</reference>
<keyword evidence="3" id="KW-1185">Reference proteome</keyword>
<protein>
    <submittedName>
        <fullName evidence="2">Unnamed protein product</fullName>
    </submittedName>
</protein>
<feature type="compositionally biased region" description="Polar residues" evidence="1">
    <location>
        <begin position="199"/>
        <end position="222"/>
    </location>
</feature>
<organism evidence="2 3">
    <name type="scientific">Phytophthora fragariaefolia</name>
    <dbReference type="NCBI Taxonomy" id="1490495"/>
    <lineage>
        <taxon>Eukaryota</taxon>
        <taxon>Sar</taxon>
        <taxon>Stramenopiles</taxon>
        <taxon>Oomycota</taxon>
        <taxon>Peronosporomycetes</taxon>
        <taxon>Peronosporales</taxon>
        <taxon>Peronosporaceae</taxon>
        <taxon>Phytophthora</taxon>
    </lineage>
</organism>
<dbReference type="EMBL" id="BSXT01001448">
    <property type="protein sequence ID" value="GMF42472.1"/>
    <property type="molecule type" value="Genomic_DNA"/>
</dbReference>
<comment type="caution">
    <text evidence="2">The sequence shown here is derived from an EMBL/GenBank/DDBJ whole genome shotgun (WGS) entry which is preliminary data.</text>
</comment>
<accession>A0A9W6XP91</accession>
<feature type="region of interest" description="Disordered" evidence="1">
    <location>
        <begin position="81"/>
        <end position="222"/>
    </location>
</feature>
<gene>
    <name evidence="2" type="ORF">Pfra01_001391600</name>
</gene>
<feature type="compositionally biased region" description="Low complexity" evidence="1">
    <location>
        <begin position="130"/>
        <end position="147"/>
    </location>
</feature>
<feature type="compositionally biased region" description="Basic and acidic residues" evidence="1">
    <location>
        <begin position="148"/>
        <end position="172"/>
    </location>
</feature>
<proteinExistence type="predicted"/>
<sequence>MSFSRGQHFADSKRCNHGYIFENASMSPTAHSGTIEWMPSQVLLSTRSSRYGSLVDLIELDAQSDLKPTFRCIVFSQEVGESCGPRQSQGRHEGERGGRSPRAAGGAEEARNSRRVGSPGHGHLGEDQGAGRSSTRSRTSTGRPAASSEDHADVESLHRSSHEAVHGPDIRTKQQRPRRSRGNMQSWRGYSCKGGLATPGQSSRFAATGENSMGTTNLRSGE</sequence>
<dbReference type="AlphaFoldDB" id="A0A9W6XP91"/>
<evidence type="ECO:0000313" key="2">
    <source>
        <dbReference type="EMBL" id="GMF42472.1"/>
    </source>
</evidence>